<evidence type="ECO:0000256" key="4">
    <source>
        <dbReference type="ARBA" id="ARBA00022989"/>
    </source>
</evidence>
<keyword evidence="10" id="KW-1185">Reference proteome</keyword>
<dbReference type="Pfam" id="PF02687">
    <property type="entry name" value="FtsX"/>
    <property type="match status" value="2"/>
</dbReference>
<dbReference type="PANTHER" id="PTHR30572:SF18">
    <property type="entry name" value="ABC-TYPE MACROLIDE FAMILY EXPORT SYSTEM PERMEASE COMPONENT 2"/>
    <property type="match status" value="1"/>
</dbReference>
<evidence type="ECO:0000313" key="10">
    <source>
        <dbReference type="Proteomes" id="UP000501802"/>
    </source>
</evidence>
<evidence type="ECO:0000313" key="9">
    <source>
        <dbReference type="EMBL" id="QIP16546.1"/>
    </source>
</evidence>
<dbReference type="EMBL" id="CP050063">
    <property type="protein sequence ID" value="QIP16546.1"/>
    <property type="molecule type" value="Genomic_DNA"/>
</dbReference>
<dbReference type="PANTHER" id="PTHR30572">
    <property type="entry name" value="MEMBRANE COMPONENT OF TRANSPORTER-RELATED"/>
    <property type="match status" value="1"/>
</dbReference>
<name>A0A6G9AW25_9BACT</name>
<organism evidence="9 10">
    <name type="scientific">Spirosoma aureum</name>
    <dbReference type="NCBI Taxonomy" id="2692134"/>
    <lineage>
        <taxon>Bacteria</taxon>
        <taxon>Pseudomonadati</taxon>
        <taxon>Bacteroidota</taxon>
        <taxon>Cytophagia</taxon>
        <taxon>Cytophagales</taxon>
        <taxon>Cytophagaceae</taxon>
        <taxon>Spirosoma</taxon>
    </lineage>
</organism>
<dbReference type="InterPro" id="IPR003838">
    <property type="entry name" value="ABC3_permease_C"/>
</dbReference>
<dbReference type="InterPro" id="IPR025857">
    <property type="entry name" value="MacB_PCD"/>
</dbReference>
<evidence type="ECO:0000256" key="5">
    <source>
        <dbReference type="ARBA" id="ARBA00023136"/>
    </source>
</evidence>
<feature type="transmembrane region" description="Helical" evidence="6">
    <location>
        <begin position="528"/>
        <end position="547"/>
    </location>
</feature>
<feature type="domain" description="ABC3 transporter permease C-terminal" evidence="7">
    <location>
        <begin position="389"/>
        <end position="504"/>
    </location>
</feature>
<feature type="transmembrane region" description="Helical" evidence="6">
    <location>
        <begin position="773"/>
        <end position="797"/>
    </location>
</feature>
<reference evidence="9 10" key="1">
    <citation type="submission" date="2020-03" db="EMBL/GenBank/DDBJ databases">
        <authorList>
            <person name="Kim M.K."/>
        </authorList>
    </citation>
    <scope>NUCLEOTIDE SEQUENCE [LARGE SCALE GENOMIC DNA]</scope>
    <source>
        <strain evidence="9 10">BT328</strain>
    </source>
</reference>
<dbReference type="GO" id="GO:0005886">
    <property type="term" value="C:plasma membrane"/>
    <property type="evidence" value="ECO:0007669"/>
    <property type="project" value="UniProtKB-SubCell"/>
</dbReference>
<dbReference type="AlphaFoldDB" id="A0A6G9AW25"/>
<feature type="transmembrane region" description="Helical" evidence="6">
    <location>
        <begin position="479"/>
        <end position="507"/>
    </location>
</feature>
<dbReference type="NCBIfam" id="NF038404">
    <property type="entry name" value="perm_prefix_2"/>
    <property type="match status" value="1"/>
</dbReference>
<evidence type="ECO:0000256" key="6">
    <source>
        <dbReference type="SAM" id="Phobius"/>
    </source>
</evidence>
<feature type="domain" description="MacB-like periplasmic core" evidence="8">
    <location>
        <begin position="581"/>
        <end position="699"/>
    </location>
</feature>
<dbReference type="KEGG" id="spib:G8759_29835"/>
<keyword evidence="2" id="KW-1003">Cell membrane</keyword>
<proteinExistence type="predicted"/>
<evidence type="ECO:0000259" key="7">
    <source>
        <dbReference type="Pfam" id="PF02687"/>
    </source>
</evidence>
<dbReference type="Pfam" id="PF12704">
    <property type="entry name" value="MacB_PCD"/>
    <property type="match status" value="2"/>
</dbReference>
<evidence type="ECO:0000256" key="3">
    <source>
        <dbReference type="ARBA" id="ARBA00022692"/>
    </source>
</evidence>
<gene>
    <name evidence="9" type="ORF">G8759_29835</name>
</gene>
<dbReference type="InterPro" id="IPR047699">
    <property type="entry name" value="Permease_put_prefix"/>
</dbReference>
<comment type="subcellular location">
    <subcellularLocation>
        <location evidence="1">Cell membrane</location>
        <topology evidence="1">Multi-pass membrane protein</topology>
    </subcellularLocation>
</comment>
<dbReference type="GO" id="GO:0022857">
    <property type="term" value="F:transmembrane transporter activity"/>
    <property type="evidence" value="ECO:0007669"/>
    <property type="project" value="TreeGrafter"/>
</dbReference>
<keyword evidence="4 6" id="KW-1133">Transmembrane helix</keyword>
<keyword evidence="5 6" id="KW-0472">Membrane</keyword>
<keyword evidence="3 6" id="KW-0812">Transmembrane</keyword>
<feature type="transmembrane region" description="Helical" evidence="6">
    <location>
        <begin position="825"/>
        <end position="844"/>
    </location>
</feature>
<dbReference type="Proteomes" id="UP000501802">
    <property type="component" value="Chromosome"/>
</dbReference>
<accession>A0A6G9AW25</accession>
<evidence type="ECO:0000256" key="1">
    <source>
        <dbReference type="ARBA" id="ARBA00004651"/>
    </source>
</evidence>
<feature type="transmembrane region" description="Helical" evidence="6">
    <location>
        <begin position="430"/>
        <end position="459"/>
    </location>
</feature>
<feature type="domain" description="ABC3 transporter permease C-terminal" evidence="7">
    <location>
        <begin position="776"/>
        <end position="889"/>
    </location>
</feature>
<evidence type="ECO:0000259" key="8">
    <source>
        <dbReference type="Pfam" id="PF12704"/>
    </source>
</evidence>
<dbReference type="InterPro" id="IPR050250">
    <property type="entry name" value="Macrolide_Exporter_MacB"/>
</dbReference>
<sequence>MARKLPSTQPERSSPPRWADWLLRWFVAPHLLEYLQGDLHELFHKRSQQVSRAQARSEYVWAVLQCLTPFFHNSLRERDQYYSQYLKPTNTTMLRNFLKIAWRNLMLNKAFTAINMVGLAIGLTCFMLIAVFVDNELSFDKYPTDAKNIYRVQVSVAGNGDVVVYPNVDAGVGKGIQGAFPEVKASTRFMPVSDYIQYKENQFKEAHLAFADSNFLSLFSISFLKGNAARALIAPNSIVISKAFAQKYFGNEEPIGKSLAVGTQRTAFTVTGVIDKVPDNSHFHTDAFLSLSTHHIANPTWSNVGFYTYLELNDKADPKKLEAKFPQLVAKYVVPEVQRDMGVSLAQAQKSVETFRFSLQPLTDIHLYSNTKYELEPNGDIKYVYIFSALALFILLLACINFTNLSTAQAAKRSREVGIRKVMGSIKNQIVFQFLTESILLTLLAMVCAYGLLFLLLPYFDQVANKQISFSFFLSYQSILTLFLASLLSGILAGAYPAFFLSSFSIINTLKGAFFGNSSQKKPLHSGLIVFQFSISTILLIATIVVYKQLQYMQTKKLGYDKDQVIALPDTRLLGAKQLAFKEQLAQNSHVVAASLSRYTPGGNMMDGTQIYPKNETSNGAEIHANIFHVDYDYLHTLGIQVVQGRNFSRDFPTDTISGVLINESAVHELGWKGTNPIGKSVVRSGNQEFKIIGVVKDFNYVSVKQKVAPLMLLMGQNAGGMVLKIKTTDVPGFLADLKTQWEAFSPNGPLEYHFLDEQFATFYASEQRTQQLFSAFALLAVIIASLGLFALSAFVIEQRTKEIGIRKVMGASVPGIVQLLVKDFVRLVFIAVVIASPIAWYAMHHWLQDFAYRIEVEWWMLALSGLIALTIALLTVSYQSIKAALMNPVKSLRRE</sequence>
<dbReference type="RefSeq" id="WP_167216542.1">
    <property type="nucleotide sequence ID" value="NZ_CP050063.1"/>
</dbReference>
<feature type="transmembrane region" description="Helical" evidence="6">
    <location>
        <begin position="383"/>
        <end position="405"/>
    </location>
</feature>
<feature type="domain" description="MacB-like periplasmic core" evidence="8">
    <location>
        <begin position="112"/>
        <end position="326"/>
    </location>
</feature>
<feature type="transmembrane region" description="Helical" evidence="6">
    <location>
        <begin position="113"/>
        <end position="133"/>
    </location>
</feature>
<evidence type="ECO:0000256" key="2">
    <source>
        <dbReference type="ARBA" id="ARBA00022475"/>
    </source>
</evidence>
<protein>
    <submittedName>
        <fullName evidence="9">FtsX-like permease family protein</fullName>
    </submittedName>
</protein>
<feature type="transmembrane region" description="Helical" evidence="6">
    <location>
        <begin position="859"/>
        <end position="879"/>
    </location>
</feature>